<dbReference type="GeneID" id="13398666"/>
<dbReference type="KEGG" id="ztr:MYCGRDRAFT_90122"/>
<protein>
    <submittedName>
        <fullName evidence="1">Uncharacterized protein</fullName>
    </submittedName>
</protein>
<dbReference type="HOGENOM" id="CLU_2212046_0_0_1"/>
<organism evidence="1 2">
    <name type="scientific">Zymoseptoria tritici (strain CBS 115943 / IPO323)</name>
    <name type="common">Speckled leaf blotch fungus</name>
    <name type="synonym">Septoria tritici</name>
    <dbReference type="NCBI Taxonomy" id="336722"/>
    <lineage>
        <taxon>Eukaryota</taxon>
        <taxon>Fungi</taxon>
        <taxon>Dikarya</taxon>
        <taxon>Ascomycota</taxon>
        <taxon>Pezizomycotina</taxon>
        <taxon>Dothideomycetes</taxon>
        <taxon>Dothideomycetidae</taxon>
        <taxon>Mycosphaerellales</taxon>
        <taxon>Mycosphaerellaceae</taxon>
        <taxon>Zymoseptoria</taxon>
    </lineage>
</organism>
<gene>
    <name evidence="1" type="ORF">MYCGRDRAFT_90122</name>
</gene>
<evidence type="ECO:0000313" key="1">
    <source>
        <dbReference type="EMBL" id="EGP91700.1"/>
    </source>
</evidence>
<dbReference type="AlphaFoldDB" id="F9WYL7"/>
<sequence length="107" mass="11343">MAKNGKSLACVPRILQLDSFLAVAEAVSQSFQTVKGTSGGGNVQASLWMQESLRNLSCQMVACMSHVSPVSMGSPISGRDDEMAYYGPFHPTSKTSVAVMGVKREGD</sequence>
<dbReference type="InParanoid" id="F9WYL7"/>
<accession>F9WYL7</accession>
<reference evidence="1 2" key="1">
    <citation type="journal article" date="2011" name="PLoS Genet.">
        <title>Finished genome of the fungal wheat pathogen Mycosphaerella graminicola reveals dispensome structure, chromosome plasticity, and stealth pathogenesis.</title>
        <authorList>
            <person name="Goodwin S.B."/>
            <person name="Ben M'barek S."/>
            <person name="Dhillon B."/>
            <person name="Wittenberg A.H.J."/>
            <person name="Crane C.F."/>
            <person name="Hane J.K."/>
            <person name="Foster A.J."/>
            <person name="Van der Lee T.A.J."/>
            <person name="Grimwood J."/>
            <person name="Aerts A."/>
            <person name="Antoniw J."/>
            <person name="Bailey A."/>
            <person name="Bluhm B."/>
            <person name="Bowler J."/>
            <person name="Bristow J."/>
            <person name="van der Burgt A."/>
            <person name="Canto-Canche B."/>
            <person name="Churchill A.C.L."/>
            <person name="Conde-Ferraez L."/>
            <person name="Cools H.J."/>
            <person name="Coutinho P.M."/>
            <person name="Csukai M."/>
            <person name="Dehal P."/>
            <person name="De Wit P."/>
            <person name="Donzelli B."/>
            <person name="van de Geest H.C."/>
            <person name="van Ham R.C.H.J."/>
            <person name="Hammond-Kosack K.E."/>
            <person name="Henrissat B."/>
            <person name="Kilian A."/>
            <person name="Kobayashi A.K."/>
            <person name="Koopmann E."/>
            <person name="Kourmpetis Y."/>
            <person name="Kuzniar A."/>
            <person name="Lindquist E."/>
            <person name="Lombard V."/>
            <person name="Maliepaard C."/>
            <person name="Martins N."/>
            <person name="Mehrabi R."/>
            <person name="Nap J.P.H."/>
            <person name="Ponomarenko A."/>
            <person name="Rudd J.J."/>
            <person name="Salamov A."/>
            <person name="Schmutz J."/>
            <person name="Schouten H.J."/>
            <person name="Shapiro H."/>
            <person name="Stergiopoulos I."/>
            <person name="Torriani S.F.F."/>
            <person name="Tu H."/>
            <person name="de Vries R.P."/>
            <person name="Waalwijk C."/>
            <person name="Ware S.B."/>
            <person name="Wiebenga A."/>
            <person name="Zwiers L.-H."/>
            <person name="Oliver R.P."/>
            <person name="Grigoriev I.V."/>
            <person name="Kema G.H.J."/>
        </authorList>
    </citation>
    <scope>NUCLEOTIDE SEQUENCE [LARGE SCALE GENOMIC DNA]</scope>
    <source>
        <strain evidence="2">CBS 115943 / IPO323</strain>
    </source>
</reference>
<dbReference type="Proteomes" id="UP000008062">
    <property type="component" value="Chromosome 1"/>
</dbReference>
<proteinExistence type="predicted"/>
<dbReference type="RefSeq" id="XP_003856724.1">
    <property type="nucleotide sequence ID" value="XM_003856676.1"/>
</dbReference>
<keyword evidence="2" id="KW-1185">Reference proteome</keyword>
<name>F9WYL7_ZYMTI</name>
<dbReference type="EMBL" id="CM001196">
    <property type="protein sequence ID" value="EGP91700.1"/>
    <property type="molecule type" value="Genomic_DNA"/>
</dbReference>
<evidence type="ECO:0000313" key="2">
    <source>
        <dbReference type="Proteomes" id="UP000008062"/>
    </source>
</evidence>